<dbReference type="STRING" id="1962155.B1813_08315"/>
<feature type="domain" description="HTH gntR-type" evidence="5">
    <location>
        <begin position="10"/>
        <end position="78"/>
    </location>
</feature>
<dbReference type="PROSITE" id="PS50949">
    <property type="entry name" value="HTH_GNTR"/>
    <property type="match status" value="1"/>
</dbReference>
<dbReference type="GO" id="GO:0003677">
    <property type="term" value="F:DNA binding"/>
    <property type="evidence" value="ECO:0007669"/>
    <property type="project" value="UniProtKB-KW"/>
</dbReference>
<dbReference type="PANTHER" id="PTHR38445">
    <property type="entry name" value="HTH-TYPE TRANSCRIPTIONAL REPRESSOR YTRA"/>
    <property type="match status" value="1"/>
</dbReference>
<gene>
    <name evidence="6" type="ORF">B1813_08315</name>
</gene>
<name>A0A1V9A525_SACPI</name>
<evidence type="ECO:0000259" key="5">
    <source>
        <dbReference type="PROSITE" id="PS50949"/>
    </source>
</evidence>
<reference evidence="6 7" key="1">
    <citation type="submission" date="2017-02" db="EMBL/GenBank/DDBJ databases">
        <title>Draft genome of Saccharomonospora sp. 154.</title>
        <authorList>
            <person name="Alonso-Carmona G.S."/>
            <person name="De La Haba R."/>
            <person name="Vera-Gargallo B."/>
            <person name="Sandoval-Trujillo A.H."/>
            <person name="Ramirez-Duran N."/>
            <person name="Ventosa A."/>
        </authorList>
    </citation>
    <scope>NUCLEOTIDE SEQUENCE [LARGE SCALE GENOMIC DNA]</scope>
    <source>
        <strain evidence="6 7">LRS4.154</strain>
    </source>
</reference>
<keyword evidence="2" id="KW-0238">DNA-binding</keyword>
<protein>
    <recommendedName>
        <fullName evidence="5">HTH gntR-type domain-containing protein</fullName>
    </recommendedName>
</protein>
<keyword evidence="3" id="KW-0804">Transcription</keyword>
<dbReference type="Gene3D" id="1.10.10.10">
    <property type="entry name" value="Winged helix-like DNA-binding domain superfamily/Winged helix DNA-binding domain"/>
    <property type="match status" value="1"/>
</dbReference>
<dbReference type="InterPro" id="IPR036388">
    <property type="entry name" value="WH-like_DNA-bd_sf"/>
</dbReference>
<evidence type="ECO:0000313" key="6">
    <source>
        <dbReference type="EMBL" id="OQO92229.1"/>
    </source>
</evidence>
<keyword evidence="1" id="KW-0805">Transcription regulation</keyword>
<sequence length="141" mass="14711">MIVVDQDDPLPPFEQIRTQLADRIRAGQLTEGQRLPSIRQLASDLRLAPGTVARAYGELEAAGLVESSRVGGTRVRAGQAADAALRDAAREFVAVARRHGMSLPDVLGAIRAEWSGTEPGPAAVPRSGPRPASVPGVEGGG</sequence>
<proteinExistence type="predicted"/>
<dbReference type="RefSeq" id="WP_024877326.1">
    <property type="nucleotide sequence ID" value="NZ_AZUM01000007.1"/>
</dbReference>
<feature type="region of interest" description="Disordered" evidence="4">
    <location>
        <begin position="115"/>
        <end position="141"/>
    </location>
</feature>
<organism evidence="6 7">
    <name type="scientific">Saccharomonospora piscinae</name>
    <dbReference type="NCBI Taxonomy" id="687388"/>
    <lineage>
        <taxon>Bacteria</taxon>
        <taxon>Bacillati</taxon>
        <taxon>Actinomycetota</taxon>
        <taxon>Actinomycetes</taxon>
        <taxon>Pseudonocardiales</taxon>
        <taxon>Pseudonocardiaceae</taxon>
        <taxon>Saccharomonospora</taxon>
    </lineage>
</organism>
<evidence type="ECO:0000313" key="7">
    <source>
        <dbReference type="Proteomes" id="UP000192591"/>
    </source>
</evidence>
<dbReference type="InterPro" id="IPR036390">
    <property type="entry name" value="WH_DNA-bd_sf"/>
</dbReference>
<dbReference type="EMBL" id="MWIH01000005">
    <property type="protein sequence ID" value="OQO92229.1"/>
    <property type="molecule type" value="Genomic_DNA"/>
</dbReference>
<evidence type="ECO:0000256" key="3">
    <source>
        <dbReference type="ARBA" id="ARBA00023163"/>
    </source>
</evidence>
<dbReference type="GO" id="GO:0003700">
    <property type="term" value="F:DNA-binding transcription factor activity"/>
    <property type="evidence" value="ECO:0007669"/>
    <property type="project" value="InterPro"/>
</dbReference>
<keyword evidence="7" id="KW-1185">Reference proteome</keyword>
<dbReference type="SMART" id="SM00345">
    <property type="entry name" value="HTH_GNTR"/>
    <property type="match status" value="1"/>
</dbReference>
<dbReference type="AlphaFoldDB" id="A0A1V9A525"/>
<evidence type="ECO:0000256" key="4">
    <source>
        <dbReference type="SAM" id="MobiDB-lite"/>
    </source>
</evidence>
<dbReference type="PANTHER" id="PTHR38445:SF9">
    <property type="entry name" value="HTH-TYPE TRANSCRIPTIONAL REPRESSOR YTRA"/>
    <property type="match status" value="1"/>
</dbReference>
<dbReference type="Pfam" id="PF00392">
    <property type="entry name" value="GntR"/>
    <property type="match status" value="1"/>
</dbReference>
<dbReference type="InterPro" id="IPR000524">
    <property type="entry name" value="Tscrpt_reg_HTH_GntR"/>
</dbReference>
<dbReference type="OrthoDB" id="4307011at2"/>
<comment type="caution">
    <text evidence="6">The sequence shown here is derived from an EMBL/GenBank/DDBJ whole genome shotgun (WGS) entry which is preliminary data.</text>
</comment>
<accession>A0A1V9A525</accession>
<dbReference type="Proteomes" id="UP000192591">
    <property type="component" value="Unassembled WGS sequence"/>
</dbReference>
<dbReference type="SUPFAM" id="SSF46785">
    <property type="entry name" value="Winged helix' DNA-binding domain"/>
    <property type="match status" value="1"/>
</dbReference>
<evidence type="ECO:0000256" key="2">
    <source>
        <dbReference type="ARBA" id="ARBA00023125"/>
    </source>
</evidence>
<dbReference type="CDD" id="cd07377">
    <property type="entry name" value="WHTH_GntR"/>
    <property type="match status" value="1"/>
</dbReference>
<evidence type="ECO:0000256" key="1">
    <source>
        <dbReference type="ARBA" id="ARBA00023015"/>
    </source>
</evidence>